<name>A0A9X1IL56_9PROT</name>
<organism evidence="1 2">
    <name type="scientific">Roseicella aerolata</name>
    <dbReference type="NCBI Taxonomy" id="2883479"/>
    <lineage>
        <taxon>Bacteria</taxon>
        <taxon>Pseudomonadati</taxon>
        <taxon>Pseudomonadota</taxon>
        <taxon>Alphaproteobacteria</taxon>
        <taxon>Acetobacterales</taxon>
        <taxon>Roseomonadaceae</taxon>
        <taxon>Roseicella</taxon>
    </lineage>
</organism>
<accession>A0A9X1IL56</accession>
<dbReference type="RefSeq" id="WP_226613783.1">
    <property type="nucleotide sequence ID" value="NZ_JAJAQI010000065.1"/>
</dbReference>
<dbReference type="AlphaFoldDB" id="A0A9X1IL56"/>
<evidence type="ECO:0000313" key="2">
    <source>
        <dbReference type="Proteomes" id="UP001139311"/>
    </source>
</evidence>
<keyword evidence="2" id="KW-1185">Reference proteome</keyword>
<sequence length="49" mass="5031">MVSAFGGFLTFLLGSALVVWGVALRGAMEHDGALRAAARMPRGAAQEGI</sequence>
<dbReference type="Proteomes" id="UP001139311">
    <property type="component" value="Unassembled WGS sequence"/>
</dbReference>
<dbReference type="EMBL" id="JAJAQI010000065">
    <property type="protein sequence ID" value="MCB4825095.1"/>
    <property type="molecule type" value="Genomic_DNA"/>
</dbReference>
<proteinExistence type="predicted"/>
<gene>
    <name evidence="1" type="ORF">LHA35_25540</name>
</gene>
<reference evidence="1" key="1">
    <citation type="submission" date="2021-10" db="EMBL/GenBank/DDBJ databases">
        <title>Roseicella aerolatum sp. nov., isolated from aerosols of e-waste dismantling site.</title>
        <authorList>
            <person name="Qin T."/>
        </authorList>
    </citation>
    <scope>NUCLEOTIDE SEQUENCE</scope>
    <source>
        <strain evidence="1">GB24</strain>
    </source>
</reference>
<evidence type="ECO:0000313" key="1">
    <source>
        <dbReference type="EMBL" id="MCB4825095.1"/>
    </source>
</evidence>
<comment type="caution">
    <text evidence="1">The sequence shown here is derived from an EMBL/GenBank/DDBJ whole genome shotgun (WGS) entry which is preliminary data.</text>
</comment>
<protein>
    <submittedName>
        <fullName evidence="1">Uncharacterized protein</fullName>
    </submittedName>
</protein>